<dbReference type="InterPro" id="IPR000276">
    <property type="entry name" value="GPCR_Rhodpsn"/>
</dbReference>
<dbReference type="EnsemblMetazoa" id="G983.1">
    <property type="protein sequence ID" value="G983.1:cds"/>
    <property type="gene ID" value="G983"/>
</dbReference>
<dbReference type="EMBL" id="JH817566">
    <property type="protein sequence ID" value="EKC36226.1"/>
    <property type="molecule type" value="Genomic_DNA"/>
</dbReference>
<comment type="subcellular location">
    <subcellularLocation>
        <location evidence="1">Membrane</location>
        <topology evidence="1">Multi-pass membrane protein</topology>
    </subcellularLocation>
</comment>
<feature type="domain" description="G-protein coupled receptors family 1 profile" evidence="10">
    <location>
        <begin position="1"/>
        <end position="227"/>
    </location>
</feature>
<evidence type="ECO:0000256" key="3">
    <source>
        <dbReference type="ARBA" id="ARBA00022989"/>
    </source>
</evidence>
<evidence type="ECO:0000256" key="9">
    <source>
        <dbReference type="SAM" id="Phobius"/>
    </source>
</evidence>
<feature type="transmembrane region" description="Helical" evidence="9">
    <location>
        <begin position="20"/>
        <end position="41"/>
    </location>
</feature>
<evidence type="ECO:0000313" key="13">
    <source>
        <dbReference type="Proteomes" id="UP000005408"/>
    </source>
</evidence>
<evidence type="ECO:0000256" key="8">
    <source>
        <dbReference type="RuleBase" id="RU000688"/>
    </source>
</evidence>
<evidence type="ECO:0000313" key="11">
    <source>
        <dbReference type="EMBL" id="EKC36226.1"/>
    </source>
</evidence>
<keyword evidence="7 8" id="KW-0807">Transducer</keyword>
<feature type="transmembrane region" description="Helical" evidence="9">
    <location>
        <begin position="208"/>
        <end position="229"/>
    </location>
</feature>
<reference evidence="12" key="2">
    <citation type="submission" date="2022-08" db="UniProtKB">
        <authorList>
            <consortium name="EnsemblMetazoa"/>
        </authorList>
    </citation>
    <scope>IDENTIFICATION</scope>
    <source>
        <strain evidence="12">05x7-T-G4-1.051#20</strain>
    </source>
</reference>
<dbReference type="GO" id="GO:0004930">
    <property type="term" value="F:G protein-coupled receptor activity"/>
    <property type="evidence" value="ECO:0007669"/>
    <property type="project" value="UniProtKB-KW"/>
</dbReference>
<evidence type="ECO:0000256" key="1">
    <source>
        <dbReference type="ARBA" id="ARBA00004141"/>
    </source>
</evidence>
<evidence type="ECO:0000313" key="12">
    <source>
        <dbReference type="EnsemblMetazoa" id="G983.1:cds"/>
    </source>
</evidence>
<sequence length="408" mass="46556">MAVGQALYRVWVYGDVMCKLTSYLQGATVAASIFTIAILSLDRFFAIKKPILFRRFGGAKYALYAIVVVWIVSLVLMTPLLIVKRVEKYHILNTDLQICVEIWPDQYYRQIYDLVLFCLVYIVPGGVIGSAYGMIGMELWKEDINLQRRESVTSQCIGKQMMVGRKKVAKMLIVLAVVFAICWLPYYIVSLYLDFHYDSPSAMRFMTVLPFVILLGHANSALNPLLYFYSSKTFRTYLIKIFHCWRCYKNNPTFPNAARFRYTSSKRFSHNGSQNGHARLASSYNSIHRKSSTSSIRLSQSSQASLKMLSKNKKYDSTDSKGKLLLDNATLIQMEIFKASVENSNTTANNDVKRLGSGRCLNIPTTIKEESSTRSSHQCSPVDSRYFDSFSPEEIPVLSQMPRDIFIR</sequence>
<keyword evidence="4 8" id="KW-0297">G-protein coupled receptor</keyword>
<dbReference type="AlphaFoldDB" id="K1RPA0"/>
<dbReference type="CDD" id="cd14993">
    <property type="entry name" value="7tmA_CCKR-like"/>
    <property type="match status" value="1"/>
</dbReference>
<protein>
    <submittedName>
        <fullName evidence="12">G_PROTEIN_RECEP_F1_2 domain-containing protein</fullName>
    </submittedName>
    <submittedName>
        <fullName evidence="11">Neuropeptide FF receptor 2</fullName>
    </submittedName>
</protein>
<evidence type="ECO:0000256" key="2">
    <source>
        <dbReference type="ARBA" id="ARBA00022692"/>
    </source>
</evidence>
<dbReference type="InterPro" id="IPR017452">
    <property type="entry name" value="GPCR_Rhodpsn_7TM"/>
</dbReference>
<feature type="transmembrane region" description="Helical" evidence="9">
    <location>
        <begin position="168"/>
        <end position="188"/>
    </location>
</feature>
<dbReference type="Proteomes" id="UP000005408">
    <property type="component" value="Unassembled WGS sequence"/>
</dbReference>
<evidence type="ECO:0000256" key="6">
    <source>
        <dbReference type="ARBA" id="ARBA00023170"/>
    </source>
</evidence>
<proteinExistence type="inferred from homology"/>
<accession>K1RPA0</accession>
<dbReference type="Gene3D" id="1.20.1070.10">
    <property type="entry name" value="Rhodopsin 7-helix transmembrane proteins"/>
    <property type="match status" value="1"/>
</dbReference>
<reference evidence="11" key="1">
    <citation type="journal article" date="2012" name="Nature">
        <title>The oyster genome reveals stress adaptation and complexity of shell formation.</title>
        <authorList>
            <person name="Zhang G."/>
            <person name="Fang X."/>
            <person name="Guo X."/>
            <person name="Li L."/>
            <person name="Luo R."/>
            <person name="Xu F."/>
            <person name="Yang P."/>
            <person name="Zhang L."/>
            <person name="Wang X."/>
            <person name="Qi H."/>
            <person name="Xiong Z."/>
            <person name="Que H."/>
            <person name="Xie Y."/>
            <person name="Holland P.W."/>
            <person name="Paps J."/>
            <person name="Zhu Y."/>
            <person name="Wu F."/>
            <person name="Chen Y."/>
            <person name="Wang J."/>
            <person name="Peng C."/>
            <person name="Meng J."/>
            <person name="Yang L."/>
            <person name="Liu J."/>
            <person name="Wen B."/>
            <person name="Zhang N."/>
            <person name="Huang Z."/>
            <person name="Zhu Q."/>
            <person name="Feng Y."/>
            <person name="Mount A."/>
            <person name="Hedgecock D."/>
            <person name="Xu Z."/>
            <person name="Liu Y."/>
            <person name="Domazet-Loso T."/>
            <person name="Du Y."/>
            <person name="Sun X."/>
            <person name="Zhang S."/>
            <person name="Liu B."/>
            <person name="Cheng P."/>
            <person name="Jiang X."/>
            <person name="Li J."/>
            <person name="Fan D."/>
            <person name="Wang W."/>
            <person name="Fu W."/>
            <person name="Wang T."/>
            <person name="Wang B."/>
            <person name="Zhang J."/>
            <person name="Peng Z."/>
            <person name="Li Y."/>
            <person name="Li N."/>
            <person name="Wang J."/>
            <person name="Chen M."/>
            <person name="He Y."/>
            <person name="Tan F."/>
            <person name="Song X."/>
            <person name="Zheng Q."/>
            <person name="Huang R."/>
            <person name="Yang H."/>
            <person name="Du X."/>
            <person name="Chen L."/>
            <person name="Yang M."/>
            <person name="Gaffney P.M."/>
            <person name="Wang S."/>
            <person name="Luo L."/>
            <person name="She Z."/>
            <person name="Ming Y."/>
            <person name="Huang W."/>
            <person name="Zhang S."/>
            <person name="Huang B."/>
            <person name="Zhang Y."/>
            <person name="Qu T."/>
            <person name="Ni P."/>
            <person name="Miao G."/>
            <person name="Wang J."/>
            <person name="Wang Q."/>
            <person name="Steinberg C.E."/>
            <person name="Wang H."/>
            <person name="Li N."/>
            <person name="Qian L."/>
            <person name="Zhang G."/>
            <person name="Li Y."/>
            <person name="Yang H."/>
            <person name="Liu X."/>
            <person name="Wang J."/>
            <person name="Yin Y."/>
            <person name="Wang J."/>
        </authorList>
    </citation>
    <scope>NUCLEOTIDE SEQUENCE [LARGE SCALE GENOMIC DNA]</scope>
    <source>
        <strain evidence="11">05x7-T-G4-1.051#20</strain>
    </source>
</reference>
<name>K1RPA0_MAGGI</name>
<keyword evidence="13" id="KW-1185">Reference proteome</keyword>
<dbReference type="PRINTS" id="PR00237">
    <property type="entry name" value="GPCRRHODOPSN"/>
</dbReference>
<keyword evidence="3 9" id="KW-1133">Transmembrane helix</keyword>
<keyword evidence="6 8" id="KW-0675">Receptor</keyword>
<organism evidence="11">
    <name type="scientific">Magallana gigas</name>
    <name type="common">Pacific oyster</name>
    <name type="synonym">Crassostrea gigas</name>
    <dbReference type="NCBI Taxonomy" id="29159"/>
    <lineage>
        <taxon>Eukaryota</taxon>
        <taxon>Metazoa</taxon>
        <taxon>Spiralia</taxon>
        <taxon>Lophotrochozoa</taxon>
        <taxon>Mollusca</taxon>
        <taxon>Bivalvia</taxon>
        <taxon>Autobranchia</taxon>
        <taxon>Pteriomorphia</taxon>
        <taxon>Ostreida</taxon>
        <taxon>Ostreoidea</taxon>
        <taxon>Ostreidae</taxon>
        <taxon>Magallana</taxon>
    </lineage>
</organism>
<dbReference type="GO" id="GO:0005886">
    <property type="term" value="C:plasma membrane"/>
    <property type="evidence" value="ECO:0007669"/>
    <property type="project" value="TreeGrafter"/>
</dbReference>
<keyword evidence="5 9" id="KW-0472">Membrane</keyword>
<gene>
    <name evidence="11" type="ORF">CGI_10024153</name>
</gene>
<dbReference type="HOGENOM" id="CLU_674858_0_0_1"/>
<dbReference type="Pfam" id="PF00001">
    <property type="entry name" value="7tm_1"/>
    <property type="match status" value="1"/>
</dbReference>
<feature type="transmembrane region" description="Helical" evidence="9">
    <location>
        <begin position="61"/>
        <end position="82"/>
    </location>
</feature>
<evidence type="ECO:0000256" key="5">
    <source>
        <dbReference type="ARBA" id="ARBA00023136"/>
    </source>
</evidence>
<feature type="transmembrane region" description="Helical" evidence="9">
    <location>
        <begin position="114"/>
        <end position="140"/>
    </location>
</feature>
<dbReference type="PROSITE" id="PS00237">
    <property type="entry name" value="G_PROTEIN_RECEP_F1_1"/>
    <property type="match status" value="1"/>
</dbReference>
<dbReference type="PANTHER" id="PTHR45695:SF9">
    <property type="entry name" value="LEUCOKININ RECEPTOR"/>
    <property type="match status" value="1"/>
</dbReference>
<dbReference type="PROSITE" id="PS50262">
    <property type="entry name" value="G_PROTEIN_RECEP_F1_2"/>
    <property type="match status" value="1"/>
</dbReference>
<keyword evidence="2 8" id="KW-0812">Transmembrane</keyword>
<dbReference type="PANTHER" id="PTHR45695">
    <property type="entry name" value="LEUCOKININ RECEPTOR-RELATED"/>
    <property type="match status" value="1"/>
</dbReference>
<dbReference type="SUPFAM" id="SSF81321">
    <property type="entry name" value="Family A G protein-coupled receptor-like"/>
    <property type="match status" value="1"/>
</dbReference>
<evidence type="ECO:0000256" key="7">
    <source>
        <dbReference type="ARBA" id="ARBA00023224"/>
    </source>
</evidence>
<evidence type="ECO:0000259" key="10">
    <source>
        <dbReference type="PROSITE" id="PS50262"/>
    </source>
</evidence>
<evidence type="ECO:0000256" key="4">
    <source>
        <dbReference type="ARBA" id="ARBA00023040"/>
    </source>
</evidence>
<comment type="similarity">
    <text evidence="8">Belongs to the G-protein coupled receptor 1 family.</text>
</comment>